<sequence length="120" mass="13128">MSDICGNAQEYAGQFPTGNAMSTGRHRNSNQSCAFIGMRELPFPYVTITDQFGQVKNITSVAEASVWLVAHWPIRNSEKLQAAKLACLDALAGKATCTDCRKAFMEAAKEAGIYVTHKRL</sequence>
<proteinExistence type="predicted"/>
<dbReference type="Proteomes" id="UP000554520">
    <property type="component" value="Unassembled WGS sequence"/>
</dbReference>
<keyword evidence="2" id="KW-1185">Reference proteome</keyword>
<gene>
    <name evidence="1" type="ORF">FHS21_005117</name>
</gene>
<dbReference type="Pfam" id="PF06169">
    <property type="entry name" value="DUF982"/>
    <property type="match status" value="1"/>
</dbReference>
<dbReference type="InterPro" id="IPR010385">
    <property type="entry name" value="DUF982"/>
</dbReference>
<comment type="caution">
    <text evidence="1">The sequence shown here is derived from an EMBL/GenBank/DDBJ whole genome shotgun (WGS) entry which is preliminary data.</text>
</comment>
<dbReference type="RefSeq" id="WP_246411190.1">
    <property type="nucleotide sequence ID" value="NZ_JACHXN010000021.1"/>
</dbReference>
<protein>
    <recommendedName>
        <fullName evidence="3">DUF982 domain-containing protein</fullName>
    </recommendedName>
</protein>
<dbReference type="AlphaFoldDB" id="A0A839UJJ2"/>
<dbReference type="Gene3D" id="6.10.250.730">
    <property type="match status" value="1"/>
</dbReference>
<evidence type="ECO:0000313" key="2">
    <source>
        <dbReference type="Proteomes" id="UP000554520"/>
    </source>
</evidence>
<evidence type="ECO:0008006" key="3">
    <source>
        <dbReference type="Google" id="ProtNLM"/>
    </source>
</evidence>
<name>A0A839UJJ2_9HYPH</name>
<reference evidence="1 2" key="1">
    <citation type="submission" date="2020-08" db="EMBL/GenBank/DDBJ databases">
        <title>Genomic Encyclopedia of Type Strains, Phase III (KMG-III): the genomes of soil and plant-associated and newly described type strains.</title>
        <authorList>
            <person name="Whitman W."/>
        </authorList>
    </citation>
    <scope>NUCLEOTIDE SEQUENCE [LARGE SCALE GENOMIC DNA]</scope>
    <source>
        <strain evidence="1 2">CECT 7015</strain>
    </source>
</reference>
<dbReference type="EMBL" id="JACHXN010000021">
    <property type="protein sequence ID" value="MBB3148669.1"/>
    <property type="molecule type" value="Genomic_DNA"/>
</dbReference>
<organism evidence="1 2">
    <name type="scientific">Phyllobacterium trifolii</name>
    <dbReference type="NCBI Taxonomy" id="300193"/>
    <lineage>
        <taxon>Bacteria</taxon>
        <taxon>Pseudomonadati</taxon>
        <taxon>Pseudomonadota</taxon>
        <taxon>Alphaproteobacteria</taxon>
        <taxon>Hyphomicrobiales</taxon>
        <taxon>Phyllobacteriaceae</taxon>
        <taxon>Phyllobacterium</taxon>
    </lineage>
</organism>
<evidence type="ECO:0000313" key="1">
    <source>
        <dbReference type="EMBL" id="MBB3148669.1"/>
    </source>
</evidence>
<accession>A0A839UJJ2</accession>